<sequence>MVNILCQWCGKPIVTIGGESENILIKIHVKPMICPECAVKYVVDELKARKEVMWK</sequence>
<gene>
    <name evidence="1" type="ORF">MM415B02038_0004</name>
</gene>
<evidence type="ECO:0000313" key="1">
    <source>
        <dbReference type="EMBL" id="QJA55506.1"/>
    </source>
</evidence>
<reference evidence="1" key="1">
    <citation type="submission" date="2020-03" db="EMBL/GenBank/DDBJ databases">
        <title>The deep terrestrial virosphere.</title>
        <authorList>
            <person name="Holmfeldt K."/>
            <person name="Nilsson E."/>
            <person name="Simone D."/>
            <person name="Lopez-Fernandez M."/>
            <person name="Wu X."/>
            <person name="de Brujin I."/>
            <person name="Lundin D."/>
            <person name="Andersson A."/>
            <person name="Bertilsson S."/>
            <person name="Dopson M."/>
        </authorList>
    </citation>
    <scope>NUCLEOTIDE SEQUENCE</scope>
    <source>
        <strain evidence="1">MM415B02038</strain>
    </source>
</reference>
<protein>
    <submittedName>
        <fullName evidence="1">Uncharacterized protein</fullName>
    </submittedName>
</protein>
<dbReference type="AlphaFoldDB" id="A0A6M3IDK5"/>
<accession>A0A6M3IDK5</accession>
<name>A0A6M3IDK5_9ZZZZ</name>
<dbReference type="EMBL" id="MT141163">
    <property type="protein sequence ID" value="QJA55506.1"/>
    <property type="molecule type" value="Genomic_DNA"/>
</dbReference>
<proteinExistence type="predicted"/>
<organism evidence="1">
    <name type="scientific">viral metagenome</name>
    <dbReference type="NCBI Taxonomy" id="1070528"/>
    <lineage>
        <taxon>unclassified sequences</taxon>
        <taxon>metagenomes</taxon>
        <taxon>organismal metagenomes</taxon>
    </lineage>
</organism>